<accession>A0AAV6U5D2</accession>
<gene>
    <name evidence="1" type="ORF">JTE90_006152</name>
</gene>
<name>A0AAV6U5D2_9ARAC</name>
<organism evidence="1 2">
    <name type="scientific">Oedothorax gibbosus</name>
    <dbReference type="NCBI Taxonomy" id="931172"/>
    <lineage>
        <taxon>Eukaryota</taxon>
        <taxon>Metazoa</taxon>
        <taxon>Ecdysozoa</taxon>
        <taxon>Arthropoda</taxon>
        <taxon>Chelicerata</taxon>
        <taxon>Arachnida</taxon>
        <taxon>Araneae</taxon>
        <taxon>Araneomorphae</taxon>
        <taxon>Entelegynae</taxon>
        <taxon>Araneoidea</taxon>
        <taxon>Linyphiidae</taxon>
        <taxon>Erigoninae</taxon>
        <taxon>Oedothorax</taxon>
    </lineage>
</organism>
<dbReference type="EMBL" id="JAFNEN010000641">
    <property type="protein sequence ID" value="KAG8179252.1"/>
    <property type="molecule type" value="Genomic_DNA"/>
</dbReference>
<evidence type="ECO:0000313" key="2">
    <source>
        <dbReference type="Proteomes" id="UP000827092"/>
    </source>
</evidence>
<protein>
    <submittedName>
        <fullName evidence="1">Uncharacterized protein</fullName>
    </submittedName>
</protein>
<dbReference type="InterPro" id="IPR029063">
    <property type="entry name" value="SAM-dependent_MTases_sf"/>
</dbReference>
<evidence type="ECO:0000313" key="1">
    <source>
        <dbReference type="EMBL" id="KAG8179252.1"/>
    </source>
</evidence>
<proteinExistence type="predicted"/>
<comment type="caution">
    <text evidence="1">The sequence shown here is derived from an EMBL/GenBank/DDBJ whole genome shotgun (WGS) entry which is preliminary data.</text>
</comment>
<dbReference type="Gene3D" id="3.40.50.150">
    <property type="entry name" value="Vaccinia Virus protein VP39"/>
    <property type="match status" value="1"/>
</dbReference>
<sequence>MASLEESLVASAMEALNIEDYWPTYDSNNDINDDDDSEYSIILYFYEELLNHLMARNGVRDLDLQQAIGHLVYNYSHVNNGKTPQELDYDRLHNCLGYLHRYAACHTALVVSVMVRMFHKCPPVPVRRMLALKDCLNILCLGGGPGNDLVGLLSALYGKHFGLTKLDLTVVDKSQGWDVVFQETVRRLRLGECGNASKVFREIQEVSSSFSAGDLTRPVSGWSPELKRKFASADLVLLSKVLSVVPNSEKPVILKNVVTTMKPGSLLVFIDCPFPTADFAALTKYLDTAYEACKEKFNFNFEVKRFDFPNITTSRAYVRLFVRKFIVDER</sequence>
<dbReference type="AlphaFoldDB" id="A0AAV6U5D2"/>
<dbReference type="Proteomes" id="UP000827092">
    <property type="component" value="Unassembled WGS sequence"/>
</dbReference>
<dbReference type="SUPFAM" id="SSF53335">
    <property type="entry name" value="S-adenosyl-L-methionine-dependent methyltransferases"/>
    <property type="match status" value="1"/>
</dbReference>
<keyword evidence="2" id="KW-1185">Reference proteome</keyword>
<reference evidence="1 2" key="1">
    <citation type="journal article" date="2022" name="Nat. Ecol. Evol.">
        <title>A masculinizing supergene underlies an exaggerated male reproductive morph in a spider.</title>
        <authorList>
            <person name="Hendrickx F."/>
            <person name="De Corte Z."/>
            <person name="Sonet G."/>
            <person name="Van Belleghem S.M."/>
            <person name="Kostlbacher S."/>
            <person name="Vangestel C."/>
        </authorList>
    </citation>
    <scope>NUCLEOTIDE SEQUENCE [LARGE SCALE GENOMIC DNA]</scope>
    <source>
        <strain evidence="1">W744_W776</strain>
    </source>
</reference>